<dbReference type="STRING" id="6277.A0A498SQM3"/>
<feature type="domain" description="VWFC" evidence="1">
    <location>
        <begin position="671"/>
        <end position="730"/>
    </location>
</feature>
<name>A0A498SQM3_ACAVI</name>
<dbReference type="Proteomes" id="UP000276991">
    <property type="component" value="Unassembled WGS sequence"/>
</dbReference>
<evidence type="ECO:0000313" key="3">
    <source>
        <dbReference type="EMBL" id="VBB32211.1"/>
    </source>
</evidence>
<dbReference type="Pfam" id="PF23337">
    <property type="entry name" value="PTHB1_pf"/>
    <property type="match status" value="1"/>
</dbReference>
<dbReference type="InterPro" id="IPR001846">
    <property type="entry name" value="VWF_type-D"/>
</dbReference>
<dbReference type="Pfam" id="PF00093">
    <property type="entry name" value="VWC"/>
    <property type="match status" value="1"/>
</dbReference>
<dbReference type="AlphaFoldDB" id="A0A498SQM3"/>
<dbReference type="GO" id="GO:0060271">
    <property type="term" value="P:cilium assembly"/>
    <property type="evidence" value="ECO:0007669"/>
    <property type="project" value="TreeGrafter"/>
</dbReference>
<dbReference type="SMART" id="SM00216">
    <property type="entry name" value="VWD"/>
    <property type="match status" value="1"/>
</dbReference>
<dbReference type="GO" id="GO:0016020">
    <property type="term" value="C:membrane"/>
    <property type="evidence" value="ECO:0007669"/>
    <property type="project" value="TreeGrafter"/>
</dbReference>
<dbReference type="Gene3D" id="6.20.200.20">
    <property type="match status" value="2"/>
</dbReference>
<evidence type="ECO:0000259" key="2">
    <source>
        <dbReference type="PROSITE" id="PS51233"/>
    </source>
</evidence>
<dbReference type="OrthoDB" id="5825149at2759"/>
<gene>
    <name evidence="3" type="ORF">NAV_LOCUS7002</name>
</gene>
<protein>
    <recommendedName>
        <fullName evidence="5">VWFD domain-containing protein</fullName>
    </recommendedName>
</protein>
<dbReference type="InterPro" id="IPR055363">
    <property type="entry name" value="PTHB1_hp_dom"/>
</dbReference>
<dbReference type="EMBL" id="UPTC01001597">
    <property type="protein sequence ID" value="VBB32211.1"/>
    <property type="molecule type" value="Genomic_DNA"/>
</dbReference>
<evidence type="ECO:0000313" key="4">
    <source>
        <dbReference type="Proteomes" id="UP000276991"/>
    </source>
</evidence>
<feature type="domain" description="VWFD" evidence="2">
    <location>
        <begin position="805"/>
        <end position="990"/>
    </location>
</feature>
<dbReference type="Pfam" id="PF00094">
    <property type="entry name" value="VWD"/>
    <property type="match status" value="1"/>
</dbReference>
<dbReference type="PROSITE" id="PS51233">
    <property type="entry name" value="VWFD"/>
    <property type="match status" value="1"/>
</dbReference>
<dbReference type="PANTHER" id="PTHR20991">
    <property type="entry name" value="PARATHYROID HORMONE-RESPONSIVE B1 GENE"/>
    <property type="match status" value="1"/>
</dbReference>
<dbReference type="InterPro" id="IPR001007">
    <property type="entry name" value="VWF_dom"/>
</dbReference>
<evidence type="ECO:0000259" key="1">
    <source>
        <dbReference type="PROSITE" id="PS50184"/>
    </source>
</evidence>
<sequence>MLLFFKDTILVWAAQLLQNAIQVRLCTFSSVYRSMLVILSNSKISVSYLGTEPSLFRLPAPQTRFIDFQQRHKEFIELEALIHKKPLESVEGTTPKNLLTLNCSYDGLDSKSRAEKSSEEVPSLTLNIKLLSEVHLLDVKLVCSAAFHIEHKYTSFPAIDSSQELSTGVYVLHQPVYDLRCKFFAFSSQFGKELKMPLNLMCRAVSTQRNARYKITIESSLSALDITQLFPEFEAENNTAVGFQPYLSGTVISIFASQKYKRYRIQAESLNFIYLFADELITRIHEKQPEAKLNCTLPFDQILHEINAYVEHEKRKLKEEKELERFCTLLRNVQATILTKLKDERPTEVDHMNTLLNYTYQQILCCVDRLEQLNDTLRSAALSLSAALNLIHLITSLKGNPLPLDGTIVNNSGQSVWERIKWAISTFKPIDLNTNLTSNDLKYLLQSISEGSCGTMDYIHEDSKEEEDDESQQSESIIDPLISGIPCTKEGAKINLADVTRGLVTSPCYHCVCKNGTIACILEKCESLKSCPTVWDRNNNTCCIKCLHCIHLGIKRNNNQIWTSTQDECTQISCKAGIITSWRIQCVSNCSNKRLLAGFCCELCLTPIKAEDRCIRCDLVLNQWYHCYRFTCPVLNCPISQHTKHPKRCCPECKSHTVISKDSKLTVSNGSHCLFRGWHYSVHDTFRTDPCSRCTCQPGGIVCRRFVCPFKNCDISHIFYKPNVCCPFCYRKENRCRRTDINGSEIIVEHGTKWTLNNNCSNCICTNGYIKCKKIDCTWKGKCPQGRRFKKVNGSCCHECELKESSCTIFGDPNYVTFDKFGYSFQGTCSYVFTQECSRNGIDPQFKIIGVNSERSSFTRIRRVIIYISLFNGTYFTVHLLPKKVIRERTKIITIPYVRYSDWPEYRAFEDPSNGHIVVSFKLIGLKVIWDGESFVEIVLTKRHQSKVCGLCGNFNGNPNVDLISRYATSSSHSISHFAQDWIKCTRNQTKKHFLSNARFT</sequence>
<dbReference type="SUPFAM" id="SSF57603">
    <property type="entry name" value="FnI-like domain"/>
    <property type="match status" value="2"/>
</dbReference>
<organism evidence="3 4">
    <name type="scientific">Acanthocheilonema viteae</name>
    <name type="common">Filarial nematode worm</name>
    <name type="synonym">Dipetalonema viteae</name>
    <dbReference type="NCBI Taxonomy" id="6277"/>
    <lineage>
        <taxon>Eukaryota</taxon>
        <taxon>Metazoa</taxon>
        <taxon>Ecdysozoa</taxon>
        <taxon>Nematoda</taxon>
        <taxon>Chromadorea</taxon>
        <taxon>Rhabditida</taxon>
        <taxon>Spirurina</taxon>
        <taxon>Spiruromorpha</taxon>
        <taxon>Filarioidea</taxon>
        <taxon>Onchocercidae</taxon>
        <taxon>Acanthocheilonema</taxon>
    </lineage>
</organism>
<dbReference type="SMART" id="SM00214">
    <property type="entry name" value="VWC"/>
    <property type="match status" value="4"/>
</dbReference>
<proteinExistence type="predicted"/>
<keyword evidence="4" id="KW-1185">Reference proteome</keyword>
<dbReference type="InterPro" id="IPR055362">
    <property type="entry name" value="PTHB1_pf_dom"/>
</dbReference>
<dbReference type="PROSITE" id="PS50184">
    <property type="entry name" value="VWFC_2"/>
    <property type="match status" value="2"/>
</dbReference>
<dbReference type="GO" id="GO:0034464">
    <property type="term" value="C:BBSome"/>
    <property type="evidence" value="ECO:0007669"/>
    <property type="project" value="InterPro"/>
</dbReference>
<accession>A0A498SQM3</accession>
<dbReference type="InterPro" id="IPR026511">
    <property type="entry name" value="PTHB1"/>
</dbReference>
<dbReference type="PANTHER" id="PTHR20991:SF0">
    <property type="entry name" value="PROTEIN PTHB1"/>
    <property type="match status" value="1"/>
</dbReference>
<reference evidence="3 4" key="1">
    <citation type="submission" date="2018-08" db="EMBL/GenBank/DDBJ databases">
        <authorList>
            <person name="Laetsch R D."/>
            <person name="Stevens L."/>
            <person name="Kumar S."/>
            <person name="Blaxter L. M."/>
        </authorList>
    </citation>
    <scope>NUCLEOTIDE SEQUENCE [LARGE SCALE GENOMIC DNA]</scope>
</reference>
<dbReference type="Pfam" id="PF23338">
    <property type="entry name" value="PTHB1_hp"/>
    <property type="match status" value="1"/>
</dbReference>
<feature type="domain" description="VWFC" evidence="1">
    <location>
        <begin position="734"/>
        <end position="801"/>
    </location>
</feature>
<evidence type="ECO:0008006" key="5">
    <source>
        <dbReference type="Google" id="ProtNLM"/>
    </source>
</evidence>